<organism evidence="1 2">
    <name type="scientific">Parascaris univalens</name>
    <name type="common">Nematode worm</name>
    <dbReference type="NCBI Taxonomy" id="6257"/>
    <lineage>
        <taxon>Eukaryota</taxon>
        <taxon>Metazoa</taxon>
        <taxon>Ecdysozoa</taxon>
        <taxon>Nematoda</taxon>
        <taxon>Chromadorea</taxon>
        <taxon>Rhabditida</taxon>
        <taxon>Spirurina</taxon>
        <taxon>Ascaridomorpha</taxon>
        <taxon>Ascaridoidea</taxon>
        <taxon>Ascarididae</taxon>
        <taxon>Parascaris</taxon>
    </lineage>
</organism>
<evidence type="ECO:0000313" key="1">
    <source>
        <dbReference type="Proteomes" id="UP000887569"/>
    </source>
</evidence>
<sequence>RRTHHAIIDDFPTKSGELRSPMKLSVAYSGNACRSASDLPIDVNNYDLQNDA</sequence>
<protein>
    <submittedName>
        <fullName evidence="2">G-protein coupled receptors family 1 profile domain-containing protein</fullName>
    </submittedName>
</protein>
<evidence type="ECO:0000313" key="2">
    <source>
        <dbReference type="WBParaSite" id="PgR077_g033_t02"/>
    </source>
</evidence>
<name>A0A915C309_PARUN</name>
<dbReference type="Proteomes" id="UP000887569">
    <property type="component" value="Unplaced"/>
</dbReference>
<keyword evidence="1" id="KW-1185">Reference proteome</keyword>
<accession>A0A915C309</accession>
<proteinExistence type="predicted"/>
<reference evidence="2" key="1">
    <citation type="submission" date="2022-11" db="UniProtKB">
        <authorList>
            <consortium name="WormBaseParasite"/>
        </authorList>
    </citation>
    <scope>IDENTIFICATION</scope>
</reference>
<dbReference type="WBParaSite" id="PgR077_g033_t02">
    <property type="protein sequence ID" value="PgR077_g033_t02"/>
    <property type="gene ID" value="PgR077_g033"/>
</dbReference>
<dbReference type="AlphaFoldDB" id="A0A915C309"/>